<comment type="caution">
    <text evidence="2">The sequence shown here is derived from an EMBL/GenBank/DDBJ whole genome shotgun (WGS) entry which is preliminary data.</text>
</comment>
<organism evidence="2 3">
    <name type="scientific">Marvinbryantia formatexigens DSM 14469</name>
    <dbReference type="NCBI Taxonomy" id="478749"/>
    <lineage>
        <taxon>Bacteria</taxon>
        <taxon>Bacillati</taxon>
        <taxon>Bacillota</taxon>
        <taxon>Clostridia</taxon>
        <taxon>Lachnospirales</taxon>
        <taxon>Lachnospiraceae</taxon>
        <taxon>Marvinbryantia</taxon>
    </lineage>
</organism>
<dbReference type="RefSeq" id="WP_006861430.1">
    <property type="nucleotide sequence ID" value="NZ_ACCL02000006.1"/>
</dbReference>
<sequence length="255" mass="29809">MNAEAIFLKYTDRYDRSNGKIELKILHTLEVAKVMDRLTKKLHLDGETCEMAHICAVFHDIGRFEQVRRYDTFLDHLSVDHAELGCEVLKQEGFLAELPEAKQQMILTAIRNHNRYQIEPGLDGHTEFLCRLIRDADKCDIFRVFACENMVDTMGETEEQVAGETITDAVYNSILRHECVKKEERKTGLDKWVSFLGFFYDMNFAESLEILTEEKYYRAPFDRTCFVDAETKKRVEIILEETEKYIRERINSAGI</sequence>
<dbReference type="STRING" id="168384.SAMN05660368_01576"/>
<dbReference type="SUPFAM" id="SSF109604">
    <property type="entry name" value="HD-domain/PDEase-like"/>
    <property type="match status" value="1"/>
</dbReference>
<dbReference type="InterPro" id="IPR003607">
    <property type="entry name" value="HD/PDEase_dom"/>
</dbReference>
<keyword evidence="3" id="KW-1185">Reference proteome</keyword>
<dbReference type="Proteomes" id="UP000005561">
    <property type="component" value="Unassembled WGS sequence"/>
</dbReference>
<gene>
    <name evidence="2" type="ORF">BRYFOR_06636</name>
</gene>
<dbReference type="AlphaFoldDB" id="C6LCX8"/>
<dbReference type="CDD" id="cd00077">
    <property type="entry name" value="HDc"/>
    <property type="match status" value="1"/>
</dbReference>
<dbReference type="EMBL" id="ACCL02000006">
    <property type="protein sequence ID" value="EET61461.1"/>
    <property type="molecule type" value="Genomic_DNA"/>
</dbReference>
<dbReference type="Pfam" id="PF01966">
    <property type="entry name" value="HD"/>
    <property type="match status" value="1"/>
</dbReference>
<dbReference type="InterPro" id="IPR006675">
    <property type="entry name" value="HDIG_dom"/>
</dbReference>
<name>C6LCX8_9FIRM</name>
<dbReference type="eggNOG" id="COG2206">
    <property type="taxonomic scope" value="Bacteria"/>
</dbReference>
<feature type="domain" description="HD" evidence="1">
    <location>
        <begin position="27"/>
        <end position="140"/>
    </location>
</feature>
<evidence type="ECO:0000313" key="3">
    <source>
        <dbReference type="Proteomes" id="UP000005561"/>
    </source>
</evidence>
<reference evidence="2" key="1">
    <citation type="submission" date="2009-07" db="EMBL/GenBank/DDBJ databases">
        <authorList>
            <person name="Weinstock G."/>
            <person name="Sodergren E."/>
            <person name="Clifton S."/>
            <person name="Fulton L."/>
            <person name="Fulton B."/>
            <person name="Courtney L."/>
            <person name="Fronick C."/>
            <person name="Harrison M."/>
            <person name="Strong C."/>
            <person name="Farmer C."/>
            <person name="Delahaunty K."/>
            <person name="Markovic C."/>
            <person name="Hall O."/>
            <person name="Minx P."/>
            <person name="Tomlinson C."/>
            <person name="Mitreva M."/>
            <person name="Nelson J."/>
            <person name="Hou S."/>
            <person name="Wollam A."/>
            <person name="Pepin K.H."/>
            <person name="Johnson M."/>
            <person name="Bhonagiri V."/>
            <person name="Nash W.E."/>
            <person name="Warren W."/>
            <person name="Chinwalla A."/>
            <person name="Mardis E.R."/>
            <person name="Wilson R.K."/>
        </authorList>
    </citation>
    <scope>NUCLEOTIDE SEQUENCE [LARGE SCALE GENOMIC DNA]</scope>
    <source>
        <strain evidence="2">DSM 14469</strain>
    </source>
</reference>
<dbReference type="InterPro" id="IPR006674">
    <property type="entry name" value="HD_domain"/>
</dbReference>
<evidence type="ECO:0000313" key="2">
    <source>
        <dbReference type="EMBL" id="EET61461.1"/>
    </source>
</evidence>
<evidence type="ECO:0000259" key="1">
    <source>
        <dbReference type="Pfam" id="PF01966"/>
    </source>
</evidence>
<dbReference type="OrthoDB" id="9797344at2"/>
<accession>C6LCX8</accession>
<dbReference type="NCBIfam" id="TIGR00277">
    <property type="entry name" value="HDIG"/>
    <property type="match status" value="1"/>
</dbReference>
<proteinExistence type="predicted"/>
<dbReference type="Gene3D" id="1.10.3210.10">
    <property type="entry name" value="Hypothetical protein af1432"/>
    <property type="match status" value="1"/>
</dbReference>
<protein>
    <submittedName>
        <fullName evidence="2">HDIG domain protein</fullName>
    </submittedName>
</protein>